<dbReference type="HAMAP" id="MF_01470">
    <property type="entry name" value="Cas1"/>
    <property type="match status" value="1"/>
</dbReference>
<sequence>MGWRSLIVTQHCKVTTKNRTLVVQTDGEVNNVPIEDINQVVFTTTRALLSADAITTLAEANAKVIFSGRDGQPVTETTNLYSDRRKADLVRLQVNWPKSLVENLWTKIVAAKVSNQAQVTKLCGFDNQSLLDDLDTLEINDRSNREATAARKYFKLIFGDDFSRSDICATNAALNYGYSILLSTTNRVIVSAGHITEIGMHHSSVANQYNLGSDLMEPFRPAIDYWVANQKFTDLTPNIKYGLIALLNLEVTFNGKKALLQNALDEHVENCLAYLDGKRNNCRIEVEFPNEVSSDAFNDHV</sequence>
<dbReference type="RefSeq" id="WP_045625199.1">
    <property type="nucleotide sequence ID" value="NZ_BAYM01000035.1"/>
</dbReference>
<dbReference type="Gene3D" id="1.20.120.920">
    <property type="entry name" value="CRISPR-associated endonuclease Cas1, C-terminal domain"/>
    <property type="match status" value="1"/>
</dbReference>
<dbReference type="EC" id="3.1.-.-" evidence="10"/>
<dbReference type="GO" id="GO:0016787">
    <property type="term" value="F:hydrolase activity"/>
    <property type="evidence" value="ECO:0007669"/>
    <property type="project" value="UniProtKB-KW"/>
</dbReference>
<dbReference type="InterPro" id="IPR042206">
    <property type="entry name" value="CRISPR-assoc_Cas1_C"/>
</dbReference>
<dbReference type="InterPro" id="IPR019855">
    <property type="entry name" value="CRISPR-assoc_Cas1_NMENI"/>
</dbReference>
<evidence type="ECO:0000256" key="3">
    <source>
        <dbReference type="ARBA" id="ARBA00022759"/>
    </source>
</evidence>
<evidence type="ECO:0000256" key="6">
    <source>
        <dbReference type="ARBA" id="ARBA00023118"/>
    </source>
</evidence>
<protein>
    <recommendedName>
        <fullName evidence="10">CRISPR-associated endonuclease Cas1</fullName>
        <ecNumber evidence="10">3.1.-.-</ecNumber>
    </recommendedName>
</protein>
<dbReference type="GO" id="GO:0043571">
    <property type="term" value="P:maintenance of CRISPR repeat elements"/>
    <property type="evidence" value="ECO:0007669"/>
    <property type="project" value="UniProtKB-UniRule"/>
</dbReference>
<feature type="binding site" evidence="10">
    <location>
        <position position="202"/>
    </location>
    <ligand>
        <name>Mn(2+)</name>
        <dbReference type="ChEBI" id="CHEBI:29035"/>
    </ligand>
</feature>
<dbReference type="NCBIfam" id="TIGR03639">
    <property type="entry name" value="cas1_NMENI"/>
    <property type="match status" value="1"/>
</dbReference>
<dbReference type="GO" id="GO:0046872">
    <property type="term" value="F:metal ion binding"/>
    <property type="evidence" value="ECO:0007669"/>
    <property type="project" value="UniProtKB-UniRule"/>
</dbReference>
<evidence type="ECO:0000256" key="8">
    <source>
        <dbReference type="ARBA" id="ARBA00023211"/>
    </source>
</evidence>
<dbReference type="Proteomes" id="UP000032552">
    <property type="component" value="Unassembled WGS sequence"/>
</dbReference>
<dbReference type="GO" id="GO:0004618">
    <property type="term" value="F:phosphoglycerate kinase activity"/>
    <property type="evidence" value="ECO:0007669"/>
    <property type="project" value="InterPro"/>
</dbReference>
<accession>A0A0C9QB98</accession>
<reference evidence="12" key="1">
    <citation type="submission" date="2014-05" db="EMBL/GenBank/DDBJ databases">
        <title>Whole genome sequencing of Lactobacillus casei NRIC0644.</title>
        <authorList>
            <person name="Atarashi H."/>
            <person name="Yoshida Y."/>
            <person name="Fujimura S."/>
            <person name="Tanaka N."/>
            <person name="Shiwa Y."/>
            <person name="Yoshikawa H."/>
            <person name="Okada S."/>
            <person name="Nakagawa J."/>
        </authorList>
    </citation>
    <scope>NUCLEOTIDE SEQUENCE [LARGE SCALE GENOMIC DNA]</scope>
    <source>
        <strain evidence="12">NRIC0644</strain>
    </source>
</reference>
<dbReference type="PANTHER" id="PTHR34353">
    <property type="entry name" value="CRISPR-ASSOCIATED ENDONUCLEASE CAS1 1"/>
    <property type="match status" value="1"/>
</dbReference>
<evidence type="ECO:0000256" key="7">
    <source>
        <dbReference type="ARBA" id="ARBA00023125"/>
    </source>
</evidence>
<keyword evidence="6 10" id="KW-0051">Antiviral defense</keyword>
<keyword evidence="2 10" id="KW-0479">Metal-binding</keyword>
<comment type="similarity">
    <text evidence="10">Belongs to the CRISPR-associated endonuclease Cas1 family.</text>
</comment>
<dbReference type="SUPFAM" id="SSF53748">
    <property type="entry name" value="Phosphoglycerate kinase"/>
    <property type="match status" value="1"/>
</dbReference>
<keyword evidence="1 10" id="KW-0540">Nuclease</keyword>
<evidence type="ECO:0000313" key="12">
    <source>
        <dbReference type="Proteomes" id="UP000032552"/>
    </source>
</evidence>
<dbReference type="GO" id="GO:0003677">
    <property type="term" value="F:DNA binding"/>
    <property type="evidence" value="ECO:0007669"/>
    <property type="project" value="UniProtKB-KW"/>
</dbReference>
<feature type="binding site" evidence="10">
    <location>
        <position position="146"/>
    </location>
    <ligand>
        <name>Mn(2+)</name>
        <dbReference type="ChEBI" id="CHEBI:29035"/>
    </ligand>
</feature>
<comment type="cofactor">
    <cofactor evidence="10">
        <name>Mg(2+)</name>
        <dbReference type="ChEBI" id="CHEBI:18420"/>
    </cofactor>
    <cofactor evidence="10">
        <name>Mn(2+)</name>
        <dbReference type="ChEBI" id="CHEBI:29035"/>
    </cofactor>
</comment>
<dbReference type="GO" id="GO:0051607">
    <property type="term" value="P:defense response to virus"/>
    <property type="evidence" value="ECO:0007669"/>
    <property type="project" value="UniProtKB-UniRule"/>
</dbReference>
<keyword evidence="4 10" id="KW-0378">Hydrolase</keyword>
<dbReference type="Gene3D" id="3.100.10.20">
    <property type="entry name" value="CRISPR-associated endonuclease Cas1, N-terminal domain"/>
    <property type="match status" value="1"/>
</dbReference>
<evidence type="ECO:0000256" key="5">
    <source>
        <dbReference type="ARBA" id="ARBA00022842"/>
    </source>
</evidence>
<comment type="function">
    <text evidence="10">CRISPR (clustered regularly interspaced short palindromic repeat), is an adaptive immune system that provides protection against mobile genetic elements (viruses, transposable elements and conjugative plasmids). CRISPR clusters contain spacers, sequences complementary to antecedent mobile elements, and target invading nucleic acids. CRISPR clusters are transcribed and processed into CRISPR RNA (crRNA). Acts as a dsDNA endonuclease. Involved in the integration of spacer DNA into the CRISPR cassette.</text>
</comment>
<keyword evidence="8 10" id="KW-0464">Manganese</keyword>
<gene>
    <name evidence="10" type="primary">cas1</name>
    <name evidence="11" type="ORF">LC0644_0522</name>
</gene>
<dbReference type="PANTHER" id="PTHR34353:SF2">
    <property type="entry name" value="CRISPR-ASSOCIATED ENDONUCLEASE CAS1 1"/>
    <property type="match status" value="1"/>
</dbReference>
<dbReference type="InterPro" id="IPR042211">
    <property type="entry name" value="CRISPR-assoc_Cas1_N"/>
</dbReference>
<dbReference type="InterPro" id="IPR002729">
    <property type="entry name" value="CRISPR-assoc_Cas1"/>
</dbReference>
<evidence type="ECO:0000256" key="1">
    <source>
        <dbReference type="ARBA" id="ARBA00022722"/>
    </source>
</evidence>
<evidence type="ECO:0000256" key="4">
    <source>
        <dbReference type="ARBA" id="ARBA00022801"/>
    </source>
</evidence>
<evidence type="ECO:0000256" key="9">
    <source>
        <dbReference type="ARBA" id="ARBA00038592"/>
    </source>
</evidence>
<dbReference type="Pfam" id="PF01867">
    <property type="entry name" value="Cas_Cas1"/>
    <property type="match status" value="1"/>
</dbReference>
<evidence type="ECO:0000256" key="2">
    <source>
        <dbReference type="ARBA" id="ARBA00022723"/>
    </source>
</evidence>
<feature type="binding site" evidence="10">
    <location>
        <position position="217"/>
    </location>
    <ligand>
        <name>Mn(2+)</name>
        <dbReference type="ChEBI" id="CHEBI:29035"/>
    </ligand>
</feature>
<dbReference type="InterPro" id="IPR036043">
    <property type="entry name" value="Phosphoglycerate_kinase_sf"/>
</dbReference>
<organism evidence="11 12">
    <name type="scientific">Lacticaseibacillus paracasei NRIC 0644</name>
    <dbReference type="NCBI Taxonomy" id="1435038"/>
    <lineage>
        <taxon>Bacteria</taxon>
        <taxon>Bacillati</taxon>
        <taxon>Bacillota</taxon>
        <taxon>Bacilli</taxon>
        <taxon>Lactobacillales</taxon>
        <taxon>Lactobacillaceae</taxon>
        <taxon>Lacticaseibacillus</taxon>
    </lineage>
</organism>
<dbReference type="NCBIfam" id="TIGR00287">
    <property type="entry name" value="cas1"/>
    <property type="match status" value="1"/>
</dbReference>
<proteinExistence type="inferred from homology"/>
<comment type="caution">
    <text evidence="11">The sequence shown here is derived from an EMBL/GenBank/DDBJ whole genome shotgun (WGS) entry which is preliminary data.</text>
</comment>
<comment type="subunit">
    <text evidence="9 10">Homodimer, forms a heterotetramer with a Cas2 homodimer.</text>
</comment>
<dbReference type="GO" id="GO:0004520">
    <property type="term" value="F:DNA endonuclease activity"/>
    <property type="evidence" value="ECO:0007669"/>
    <property type="project" value="InterPro"/>
</dbReference>
<dbReference type="InterPro" id="IPR050646">
    <property type="entry name" value="Cas1"/>
</dbReference>
<keyword evidence="5 10" id="KW-0460">Magnesium</keyword>
<dbReference type="AlphaFoldDB" id="A0A0C9QB98"/>
<dbReference type="EMBL" id="BAYM01000035">
    <property type="protein sequence ID" value="GAN35933.1"/>
    <property type="molecule type" value="Genomic_DNA"/>
</dbReference>
<keyword evidence="3 10" id="KW-0255">Endonuclease</keyword>
<evidence type="ECO:0000256" key="10">
    <source>
        <dbReference type="HAMAP-Rule" id="MF_01470"/>
    </source>
</evidence>
<name>A0A0C9QB98_LACPA</name>
<evidence type="ECO:0000313" key="11">
    <source>
        <dbReference type="EMBL" id="GAN35933.1"/>
    </source>
</evidence>
<dbReference type="GO" id="GO:0006096">
    <property type="term" value="P:glycolytic process"/>
    <property type="evidence" value="ECO:0007669"/>
    <property type="project" value="InterPro"/>
</dbReference>
<keyword evidence="7 10" id="KW-0238">DNA-binding</keyword>